<sequence>MKLSFVALFLLVEVSLGFNIDASAIRAAEAAQIGEETPHFGNFTIHGQIQPTSLTFPDGLHLLLYSPSAQNVSIEKKDQPSAPSGFVTPLDSAAVSLGSGSWMAMYNYSWSINFESQSADDVIATIEVPYSRETLQELGIRYENTFIARFDSIRGGWVIDTSKASVESNRNLTRVVGLSSPGGEYMLLGRKSGESHNAFLRPGSSNFQVEAPPANSLGQTDPSKAPVQIGTWADGFQLEVRSCKRMRVNMNLFNASESKVQSGFKAISSYGYMVNTSEPDSKVAVVARIPLRQSQIDAQLLNNSQLQVAQLDPASGEFRIDDGSLANTTSISRRTLPRSIEIATSSLDAKWILVVPEVLAAKLAGSSPELAPSAPSPSPTSTIMDCGEPLTTATSTDSTPGLNSPIATATGSMSSAVPIATPLNDGAEKVMKLERVPKAPSRSRMRRIRYAKSELL</sequence>
<name>A0A8H2XBZ0_9AGAM</name>
<gene>
    <name evidence="3" type="ORF">RDB_LOCUS55198</name>
</gene>
<feature type="compositionally biased region" description="Polar residues" evidence="1">
    <location>
        <begin position="391"/>
        <end position="402"/>
    </location>
</feature>
<keyword evidence="2" id="KW-0732">Signal</keyword>
<feature type="chain" id="PRO_5034636430" evidence="2">
    <location>
        <begin position="18"/>
        <end position="456"/>
    </location>
</feature>
<evidence type="ECO:0000256" key="1">
    <source>
        <dbReference type="SAM" id="MobiDB-lite"/>
    </source>
</evidence>
<organism evidence="3 4">
    <name type="scientific">Rhizoctonia solani</name>
    <dbReference type="NCBI Taxonomy" id="456999"/>
    <lineage>
        <taxon>Eukaryota</taxon>
        <taxon>Fungi</taxon>
        <taxon>Dikarya</taxon>
        <taxon>Basidiomycota</taxon>
        <taxon>Agaricomycotina</taxon>
        <taxon>Agaricomycetes</taxon>
        <taxon>Cantharellales</taxon>
        <taxon>Ceratobasidiaceae</taxon>
        <taxon>Rhizoctonia</taxon>
    </lineage>
</organism>
<comment type="caution">
    <text evidence="3">The sequence shown here is derived from an EMBL/GenBank/DDBJ whole genome shotgun (WGS) entry which is preliminary data.</text>
</comment>
<protein>
    <submittedName>
        <fullName evidence="3">Uncharacterized protein</fullName>
    </submittedName>
</protein>
<evidence type="ECO:0000256" key="2">
    <source>
        <dbReference type="SAM" id="SignalP"/>
    </source>
</evidence>
<dbReference type="EMBL" id="CAJMWR010001277">
    <property type="protein sequence ID" value="CAE6421293.1"/>
    <property type="molecule type" value="Genomic_DNA"/>
</dbReference>
<proteinExistence type="predicted"/>
<evidence type="ECO:0000313" key="4">
    <source>
        <dbReference type="Proteomes" id="UP000663840"/>
    </source>
</evidence>
<dbReference type="Proteomes" id="UP000663840">
    <property type="component" value="Unassembled WGS sequence"/>
</dbReference>
<dbReference type="AlphaFoldDB" id="A0A8H2XBZ0"/>
<feature type="signal peptide" evidence="2">
    <location>
        <begin position="1"/>
        <end position="17"/>
    </location>
</feature>
<evidence type="ECO:0000313" key="3">
    <source>
        <dbReference type="EMBL" id="CAE6421293.1"/>
    </source>
</evidence>
<feature type="region of interest" description="Disordered" evidence="1">
    <location>
        <begin position="366"/>
        <end position="402"/>
    </location>
</feature>
<accession>A0A8H2XBZ0</accession>
<reference evidence="3" key="1">
    <citation type="submission" date="2021-01" db="EMBL/GenBank/DDBJ databases">
        <authorList>
            <person name="Kaushik A."/>
        </authorList>
    </citation>
    <scope>NUCLEOTIDE SEQUENCE</scope>
    <source>
        <strain evidence="3">AG1-1A</strain>
    </source>
</reference>